<dbReference type="Pfam" id="PF13273">
    <property type="entry name" value="DUF4064"/>
    <property type="match status" value="1"/>
</dbReference>
<evidence type="ECO:0000313" key="5">
    <source>
        <dbReference type="Proteomes" id="UP000075418"/>
    </source>
</evidence>
<evidence type="ECO:0000256" key="2">
    <source>
        <dbReference type="SAM" id="Phobius"/>
    </source>
</evidence>
<feature type="transmembrane region" description="Helical" evidence="2">
    <location>
        <begin position="62"/>
        <end position="82"/>
    </location>
</feature>
<proteinExistence type="predicted"/>
<gene>
    <name evidence="4" type="ORF">A0131_08415</name>
</gene>
<feature type="compositionally biased region" description="Polar residues" evidence="1">
    <location>
        <begin position="132"/>
        <end position="149"/>
    </location>
</feature>
<feature type="region of interest" description="Disordered" evidence="1">
    <location>
        <begin position="132"/>
        <end position="161"/>
    </location>
</feature>
<evidence type="ECO:0000313" key="4">
    <source>
        <dbReference type="EMBL" id="KYH14798.1"/>
    </source>
</evidence>
<feature type="transmembrane region" description="Helical" evidence="2">
    <location>
        <begin position="9"/>
        <end position="31"/>
    </location>
</feature>
<dbReference type="Proteomes" id="UP000075418">
    <property type="component" value="Unassembled WGS sequence"/>
</dbReference>
<organism evidence="4 5">
    <name type="scientific">Staphylococcus kloosii</name>
    <dbReference type="NCBI Taxonomy" id="29384"/>
    <lineage>
        <taxon>Bacteria</taxon>
        <taxon>Bacillati</taxon>
        <taxon>Bacillota</taxon>
        <taxon>Bacilli</taxon>
        <taxon>Bacillales</taxon>
        <taxon>Staphylococcaceae</taxon>
        <taxon>Staphylococcus</taxon>
    </lineage>
</organism>
<dbReference type="AlphaFoldDB" id="A0A151A5Y6"/>
<evidence type="ECO:0000256" key="1">
    <source>
        <dbReference type="SAM" id="MobiDB-lite"/>
    </source>
</evidence>
<name>A0A151A5Y6_9STAP</name>
<comment type="caution">
    <text evidence="4">The sequence shown here is derived from an EMBL/GenBank/DDBJ whole genome shotgun (WGS) entry which is preliminary data.</text>
</comment>
<feature type="transmembrane region" description="Helical" evidence="2">
    <location>
        <begin position="94"/>
        <end position="122"/>
    </location>
</feature>
<dbReference type="EMBL" id="LUGM01000002">
    <property type="protein sequence ID" value="KYH14798.1"/>
    <property type="molecule type" value="Genomic_DNA"/>
</dbReference>
<reference evidence="4 5" key="1">
    <citation type="submission" date="2016-02" db="EMBL/GenBank/DDBJ databases">
        <title>Draft genome sequence of hydrocarbon degrading Staphylococcus saprophyticus Strain CNV2, isolated from crude-oil contaminated soil from Noonmati Oil Refinery, Guwahati, Assam, India.</title>
        <authorList>
            <person name="Mukherjee A."/>
            <person name="Chettri B."/>
            <person name="Langpoklakpam J."/>
            <person name="Singh A.K."/>
            <person name="Chattopadhyay D.J."/>
        </authorList>
    </citation>
    <scope>NUCLEOTIDE SEQUENCE [LARGE SCALE GENOMIC DNA]</scope>
    <source>
        <strain evidence="4 5">CNV2</strain>
    </source>
</reference>
<dbReference type="InterPro" id="IPR025273">
    <property type="entry name" value="DUF4064"/>
</dbReference>
<evidence type="ECO:0000259" key="3">
    <source>
        <dbReference type="Pfam" id="PF13273"/>
    </source>
</evidence>
<keyword evidence="2" id="KW-0812">Transmembrane</keyword>
<dbReference type="RefSeq" id="WP_061854957.1">
    <property type="nucleotide sequence ID" value="NZ_LUGM01000002.1"/>
</dbReference>
<keyword evidence="2" id="KW-0472">Membrane</keyword>
<accession>A0A151A5Y6</accession>
<sequence length="161" mass="18248">MNRKTEKILAWIGNGLSILYLLIVLLGVLLLNTNTKEFKKVFNEMSQAQGQTFSPDLLFMSYLIQTIILAVVIILAIIATLIMKNNRVLSGVLFIIAAVVSLFVTNLVAMVLWIIVAVKLFIKKDNNNNIKQGKTNGTNHNQQQWNPEQDLNKKKDDPYIY</sequence>
<keyword evidence="2" id="KW-1133">Transmembrane helix</keyword>
<feature type="compositionally biased region" description="Basic and acidic residues" evidence="1">
    <location>
        <begin position="150"/>
        <end position="161"/>
    </location>
</feature>
<protein>
    <recommendedName>
        <fullName evidence="3">DUF4064 domain-containing protein</fullName>
    </recommendedName>
</protein>
<feature type="domain" description="DUF4064" evidence="3">
    <location>
        <begin position="2"/>
        <end position="103"/>
    </location>
</feature>